<sequence>MGRWREATAEFAGVLSSMIKPVLSADLVPYPRVHARRVVVNPAAPARARRSRTRALLAVPRVVLRHRIRHAGRPW</sequence>
<evidence type="ECO:0000313" key="2">
    <source>
        <dbReference type="Proteomes" id="UP000653231"/>
    </source>
</evidence>
<organism evidence="1 2">
    <name type="scientific">Microbispora bryophytorum subsp. camponoti</name>
    <dbReference type="NCBI Taxonomy" id="1677852"/>
    <lineage>
        <taxon>Bacteria</taxon>
        <taxon>Bacillati</taxon>
        <taxon>Actinomycetota</taxon>
        <taxon>Actinomycetes</taxon>
        <taxon>Streptosporangiales</taxon>
        <taxon>Streptosporangiaceae</taxon>
        <taxon>Microbispora</taxon>
    </lineage>
</organism>
<dbReference type="Proteomes" id="UP000653231">
    <property type="component" value="Unassembled WGS sequence"/>
</dbReference>
<reference evidence="1 2" key="1">
    <citation type="submission" date="2020-09" db="EMBL/GenBank/DDBJ databases">
        <title>Actinomycete isolated from the Camponotus japonicus Mayr.</title>
        <authorList>
            <person name="Gong X."/>
        </authorList>
    </citation>
    <scope>NUCLEOTIDE SEQUENCE [LARGE SCALE GENOMIC DNA]</scope>
    <source>
        <strain evidence="1 2">2C-HV3</strain>
    </source>
</reference>
<comment type="caution">
    <text evidence="1">The sequence shown here is derived from an EMBL/GenBank/DDBJ whole genome shotgun (WGS) entry which is preliminary data.</text>
</comment>
<dbReference type="EMBL" id="JACXRZ010000015">
    <property type="protein sequence ID" value="MBD3145838.1"/>
    <property type="molecule type" value="Genomic_DNA"/>
</dbReference>
<evidence type="ECO:0000313" key="1">
    <source>
        <dbReference type="EMBL" id="MBD3145838.1"/>
    </source>
</evidence>
<proteinExistence type="predicted"/>
<name>A0ABR8LBE0_9ACTN</name>
<protein>
    <submittedName>
        <fullName evidence="1">Uncharacterized protein</fullName>
    </submittedName>
</protein>
<dbReference type="RefSeq" id="WP_191053210.1">
    <property type="nucleotide sequence ID" value="NZ_JACXRZ010000015.1"/>
</dbReference>
<accession>A0ABR8LBE0</accession>
<keyword evidence="2" id="KW-1185">Reference proteome</keyword>
<gene>
    <name evidence="1" type="ORF">IEQ31_21960</name>
</gene>